<accession>A0ABP6RBF3</accession>
<proteinExistence type="predicted"/>
<dbReference type="RefSeq" id="WP_344719296.1">
    <property type="nucleotide sequence ID" value="NZ_BAAAYG010000004.1"/>
</dbReference>
<reference evidence="2" key="1">
    <citation type="journal article" date="2019" name="Int. J. Syst. Evol. Microbiol.">
        <title>The Global Catalogue of Microorganisms (GCM) 10K type strain sequencing project: providing services to taxonomists for standard genome sequencing and annotation.</title>
        <authorList>
            <consortium name="The Broad Institute Genomics Platform"/>
            <consortium name="The Broad Institute Genome Sequencing Center for Infectious Disease"/>
            <person name="Wu L."/>
            <person name="Ma J."/>
        </authorList>
    </citation>
    <scope>NUCLEOTIDE SEQUENCE [LARGE SCALE GENOMIC DNA]</scope>
    <source>
        <strain evidence="2">JCM 11483</strain>
    </source>
</reference>
<dbReference type="Proteomes" id="UP001501736">
    <property type="component" value="Unassembled WGS sequence"/>
</dbReference>
<comment type="caution">
    <text evidence="1">The sequence shown here is derived from an EMBL/GenBank/DDBJ whole genome shotgun (WGS) entry which is preliminary data.</text>
</comment>
<keyword evidence="2" id="KW-1185">Reference proteome</keyword>
<name>A0ABP6RBF3_9MICC</name>
<evidence type="ECO:0000313" key="2">
    <source>
        <dbReference type="Proteomes" id="UP001501736"/>
    </source>
</evidence>
<protein>
    <submittedName>
        <fullName evidence="1">Uncharacterized protein</fullName>
    </submittedName>
</protein>
<gene>
    <name evidence="1" type="ORF">GCM10020260_12270</name>
</gene>
<evidence type="ECO:0000313" key="1">
    <source>
        <dbReference type="EMBL" id="GAA3283449.1"/>
    </source>
</evidence>
<dbReference type="EMBL" id="BAAAYG010000004">
    <property type="protein sequence ID" value="GAA3283449.1"/>
    <property type="molecule type" value="Genomic_DNA"/>
</dbReference>
<organism evidence="1 2">
    <name type="scientific">Nesterenkonia halobia</name>
    <dbReference type="NCBI Taxonomy" id="37922"/>
    <lineage>
        <taxon>Bacteria</taxon>
        <taxon>Bacillati</taxon>
        <taxon>Actinomycetota</taxon>
        <taxon>Actinomycetes</taxon>
        <taxon>Micrococcales</taxon>
        <taxon>Micrococcaceae</taxon>
        <taxon>Nesterenkonia</taxon>
    </lineage>
</organism>
<sequence length="167" mass="18325">MLTLNRHTDDGGWEYREAWFDEEAGEFVVHHGTVGRNGTITAETAGAEQAEGLLESFRAQCAADGFDEPDPAELIRLEVVYPLKGTTPGAAEERNVTQVHTAALTWLAWRGLGALQDPEQTERDGSQAMVMALDTLHRRKATETVAAAVRSTDVQPTRVRVSRRPQG</sequence>